<dbReference type="InterPro" id="IPR013926">
    <property type="entry name" value="CGI121/TPRKB"/>
</dbReference>
<proteinExistence type="inferred from homology"/>
<reference evidence="3" key="1">
    <citation type="submission" date="2015-10" db="EMBL/GenBank/DDBJ databases">
        <title>Niche specialization of a soil ammonia-oxidizing archaeon, Candidatus Nitrosocosmicus oleophilus.</title>
        <authorList>
            <person name="Jung M.-Y."/>
            <person name="Rhee S.-K."/>
        </authorList>
    </citation>
    <scope>NUCLEOTIDE SEQUENCE [LARGE SCALE GENOMIC DNA]</scope>
    <source>
        <strain evidence="3">MY3</strain>
    </source>
</reference>
<dbReference type="EMBL" id="CP012850">
    <property type="protein sequence ID" value="ALI37310.1"/>
    <property type="molecule type" value="Genomic_DNA"/>
</dbReference>
<evidence type="ECO:0000313" key="3">
    <source>
        <dbReference type="Proteomes" id="UP000058925"/>
    </source>
</evidence>
<gene>
    <name evidence="2" type="ORF">NMY3_03124</name>
</gene>
<sequence>MYQLRPKDISQDVINSRGEEILDTEVLIKMDTLEAIVAGFSFFDTDVRNIYDNLKSKDKTINIIFVNSKLVYGLDHILGILKIINEEDQRNIKSNVKNVEIEFLLRICYTNQIKYALKSNFGDSKNKTFVVVLISKPESKLRNTLGFLSSFGIEDSNLIRPDITKKNYILDYFFKDKFKGNSHMLLNNEEKYLKFLIEKAAISLN</sequence>
<evidence type="ECO:0000256" key="1">
    <source>
        <dbReference type="ARBA" id="ARBA00005546"/>
    </source>
</evidence>
<keyword evidence="3" id="KW-1185">Reference proteome</keyword>
<dbReference type="InterPro" id="IPR036504">
    <property type="entry name" value="CGI121/TPRKB_sf"/>
</dbReference>
<comment type="similarity">
    <text evidence="1">Belongs to the CGI121/TPRKB family.</text>
</comment>
<organism evidence="2 3">
    <name type="scientific">Candidatus Nitrosocosmicus oleophilus</name>
    <dbReference type="NCBI Taxonomy" id="1353260"/>
    <lineage>
        <taxon>Archaea</taxon>
        <taxon>Nitrososphaerota</taxon>
        <taxon>Nitrososphaeria</taxon>
        <taxon>Nitrososphaerales</taxon>
        <taxon>Nitrososphaeraceae</taxon>
        <taxon>Candidatus Nitrosocosmicus</taxon>
    </lineage>
</organism>
<dbReference type="SUPFAM" id="SSF143870">
    <property type="entry name" value="PF0523-like"/>
    <property type="match status" value="1"/>
</dbReference>
<dbReference type="Pfam" id="PF08617">
    <property type="entry name" value="CGI-121"/>
    <property type="match status" value="1"/>
</dbReference>
<accession>A0A654M2Q8</accession>
<evidence type="ECO:0000313" key="2">
    <source>
        <dbReference type="EMBL" id="ALI37310.1"/>
    </source>
</evidence>
<name>A0A654M2Q8_9ARCH</name>
<protein>
    <submittedName>
        <fullName evidence="2">Uncharacterized protein</fullName>
    </submittedName>
</protein>
<dbReference type="Gene3D" id="3.30.2380.10">
    <property type="entry name" value="CGI121/TPRKB"/>
    <property type="match status" value="1"/>
</dbReference>
<dbReference type="KEGG" id="taa:NMY3_03124"/>
<dbReference type="AlphaFoldDB" id="A0A654M2Q8"/>
<dbReference type="Proteomes" id="UP000058925">
    <property type="component" value="Chromosome"/>
</dbReference>